<dbReference type="InterPro" id="IPR050353">
    <property type="entry name" value="PyrK_electron_transfer"/>
</dbReference>
<dbReference type="InterPro" id="IPR017938">
    <property type="entry name" value="Riboflavin_synthase-like_b-brl"/>
</dbReference>
<accession>X1GF25</accession>
<protein>
    <recommendedName>
        <fullName evidence="1">FAD-binding FR-type domain-containing protein</fullName>
    </recommendedName>
</protein>
<dbReference type="PROSITE" id="PS51384">
    <property type="entry name" value="FAD_FR"/>
    <property type="match status" value="1"/>
</dbReference>
<dbReference type="GO" id="GO:0006221">
    <property type="term" value="P:pyrimidine nucleotide biosynthetic process"/>
    <property type="evidence" value="ECO:0007669"/>
    <property type="project" value="InterPro"/>
</dbReference>
<dbReference type="GO" id="GO:0050660">
    <property type="term" value="F:flavin adenine dinucleotide binding"/>
    <property type="evidence" value="ECO:0007669"/>
    <property type="project" value="InterPro"/>
</dbReference>
<reference evidence="2" key="1">
    <citation type="journal article" date="2014" name="Front. Microbiol.">
        <title>High frequency of phylogenetically diverse reductive dehalogenase-homologous genes in deep subseafloor sedimentary metagenomes.</title>
        <authorList>
            <person name="Kawai M."/>
            <person name="Futagami T."/>
            <person name="Toyoda A."/>
            <person name="Takaki Y."/>
            <person name="Nishi S."/>
            <person name="Hori S."/>
            <person name="Arai W."/>
            <person name="Tsubouchi T."/>
            <person name="Morono Y."/>
            <person name="Uchiyama I."/>
            <person name="Ito T."/>
            <person name="Fujiyama A."/>
            <person name="Inagaki F."/>
            <person name="Takami H."/>
        </authorList>
    </citation>
    <scope>NUCLEOTIDE SEQUENCE</scope>
    <source>
        <strain evidence="2">Expedition CK06-06</strain>
    </source>
</reference>
<dbReference type="SUPFAM" id="SSF52343">
    <property type="entry name" value="Ferredoxin reductase-like, C-terminal NADP-linked domain"/>
    <property type="match status" value="1"/>
</dbReference>
<dbReference type="PIRSF" id="PIRSF006816">
    <property type="entry name" value="Cyc3_hyd_g"/>
    <property type="match status" value="1"/>
</dbReference>
<organism evidence="2">
    <name type="scientific">marine sediment metagenome</name>
    <dbReference type="NCBI Taxonomy" id="412755"/>
    <lineage>
        <taxon>unclassified sequences</taxon>
        <taxon>metagenomes</taxon>
        <taxon>ecological metagenomes</taxon>
    </lineage>
</organism>
<dbReference type="PRINTS" id="PR00410">
    <property type="entry name" value="PHEHYDRXLASE"/>
</dbReference>
<sequence length="238" mass="26664">MIKQTLSNDKPVMSVIVEKWEECFETYCYKIKLPVKIQSAKPGQFIMLWVPGEDEYPIGIAGLKDSILEVGIAKMGPGTEAMHKKEVGDLVGIRGIYGKPFTPPENVNHLLIGGGFGMTPLKLLTEVLVANENKQTIHVFEGARSKNRLMYYEWLQNLHDQGKINFHVCTDDGSLGYQGFPTADLEKFLQESETSSIIYAAGPEKMMKVIFDIGKNYPKVVDMQMSLADRYMRCGFGA</sequence>
<dbReference type="Gene3D" id="3.40.50.80">
    <property type="entry name" value="Nucleotide-binding domain of ferredoxin-NADP reductase (FNR) module"/>
    <property type="match status" value="1"/>
</dbReference>
<dbReference type="AlphaFoldDB" id="X1GF25"/>
<dbReference type="PANTHER" id="PTHR43513:SF3">
    <property type="entry name" value="DIHYDROOROTATE DEHYDROGENASE B (NAD(+)), ELECTRON TRANSFER SUBUNIT-RELATED"/>
    <property type="match status" value="1"/>
</dbReference>
<feature type="non-terminal residue" evidence="2">
    <location>
        <position position="238"/>
    </location>
</feature>
<dbReference type="InterPro" id="IPR017927">
    <property type="entry name" value="FAD-bd_FR_type"/>
</dbReference>
<dbReference type="EMBL" id="BARU01009680">
    <property type="protein sequence ID" value="GAH40214.1"/>
    <property type="molecule type" value="Genomic_DNA"/>
</dbReference>
<dbReference type="InterPro" id="IPR001433">
    <property type="entry name" value="OxRdtase_FAD/NAD-bd"/>
</dbReference>
<dbReference type="InterPro" id="IPR039261">
    <property type="entry name" value="FNR_nucleotide-bd"/>
</dbReference>
<gene>
    <name evidence="2" type="ORF">S03H2_18635</name>
</gene>
<evidence type="ECO:0000259" key="1">
    <source>
        <dbReference type="PROSITE" id="PS51384"/>
    </source>
</evidence>
<comment type="caution">
    <text evidence="2">The sequence shown here is derived from an EMBL/GenBank/DDBJ whole genome shotgun (WGS) entry which is preliminary data.</text>
</comment>
<dbReference type="SUPFAM" id="SSF63380">
    <property type="entry name" value="Riboflavin synthase domain-like"/>
    <property type="match status" value="1"/>
</dbReference>
<dbReference type="PANTHER" id="PTHR43513">
    <property type="entry name" value="DIHYDROOROTATE DEHYDROGENASE B (NAD(+)), ELECTRON TRANSFER SUBUNIT"/>
    <property type="match status" value="1"/>
</dbReference>
<feature type="domain" description="FAD-binding FR-type" evidence="1">
    <location>
        <begin position="9"/>
        <end position="103"/>
    </location>
</feature>
<dbReference type="Pfam" id="PF00175">
    <property type="entry name" value="NAD_binding_1"/>
    <property type="match status" value="1"/>
</dbReference>
<dbReference type="InterPro" id="IPR012165">
    <property type="entry name" value="Cyt_c3_hydrogenase_gsu"/>
</dbReference>
<dbReference type="Gene3D" id="2.40.30.10">
    <property type="entry name" value="Translation factors"/>
    <property type="match status" value="1"/>
</dbReference>
<evidence type="ECO:0000313" key="2">
    <source>
        <dbReference type="EMBL" id="GAH40214.1"/>
    </source>
</evidence>
<dbReference type="GO" id="GO:0016491">
    <property type="term" value="F:oxidoreductase activity"/>
    <property type="evidence" value="ECO:0007669"/>
    <property type="project" value="InterPro"/>
</dbReference>
<proteinExistence type="predicted"/>
<dbReference type="GO" id="GO:0051537">
    <property type="term" value="F:2 iron, 2 sulfur cluster binding"/>
    <property type="evidence" value="ECO:0007669"/>
    <property type="project" value="InterPro"/>
</dbReference>
<name>X1GF25_9ZZZZ</name>